<keyword evidence="2" id="KW-0479">Metal-binding</keyword>
<dbReference type="Gene3D" id="3.30.50.10">
    <property type="entry name" value="Erythroid Transcription Factor GATA-1, subunit A"/>
    <property type="match status" value="1"/>
</dbReference>
<evidence type="ECO:0000256" key="9">
    <source>
        <dbReference type="SAM" id="MobiDB-lite"/>
    </source>
</evidence>
<evidence type="ECO:0000256" key="1">
    <source>
        <dbReference type="ARBA" id="ARBA00004123"/>
    </source>
</evidence>
<evidence type="ECO:0000256" key="2">
    <source>
        <dbReference type="ARBA" id="ARBA00022723"/>
    </source>
</evidence>
<evidence type="ECO:0000256" key="7">
    <source>
        <dbReference type="ARBA" id="ARBA00023242"/>
    </source>
</evidence>
<dbReference type="SMART" id="SM00401">
    <property type="entry name" value="ZnF_GATA"/>
    <property type="match status" value="1"/>
</dbReference>
<dbReference type="Pfam" id="PF00320">
    <property type="entry name" value="GATA"/>
    <property type="match status" value="1"/>
</dbReference>
<dbReference type="GO" id="GO:0000122">
    <property type="term" value="P:negative regulation of transcription by RNA polymerase II"/>
    <property type="evidence" value="ECO:0007669"/>
    <property type="project" value="TreeGrafter"/>
</dbReference>
<gene>
    <name evidence="11" type="ORF">NBR_LOCUS20466</name>
</gene>
<dbReference type="Proteomes" id="UP000271162">
    <property type="component" value="Unassembled WGS sequence"/>
</dbReference>
<dbReference type="GO" id="GO:0045165">
    <property type="term" value="P:cell fate commitment"/>
    <property type="evidence" value="ECO:0007669"/>
    <property type="project" value="TreeGrafter"/>
</dbReference>
<dbReference type="PROSITE" id="PS00344">
    <property type="entry name" value="GATA_ZN_FINGER_1"/>
    <property type="match status" value="1"/>
</dbReference>
<dbReference type="PANTHER" id="PTHR10071">
    <property type="entry name" value="TRANSCRIPTION FACTOR GATA FAMILY MEMBER"/>
    <property type="match status" value="1"/>
</dbReference>
<keyword evidence="4" id="KW-0862">Zinc</keyword>
<dbReference type="InterPro" id="IPR039355">
    <property type="entry name" value="Transcription_factor_GATA"/>
</dbReference>
<feature type="compositionally biased region" description="Pro residues" evidence="9">
    <location>
        <begin position="163"/>
        <end position="173"/>
    </location>
</feature>
<reference evidence="13" key="1">
    <citation type="submission" date="2017-02" db="UniProtKB">
        <authorList>
            <consortium name="WormBaseParasite"/>
        </authorList>
    </citation>
    <scope>IDENTIFICATION</scope>
</reference>
<dbReference type="STRING" id="27835.A0A0N4YT93"/>
<dbReference type="SUPFAM" id="SSF57716">
    <property type="entry name" value="Glucocorticoid receptor-like (DNA-binding domain)"/>
    <property type="match status" value="1"/>
</dbReference>
<dbReference type="GO" id="GO:0000981">
    <property type="term" value="F:DNA-binding transcription factor activity, RNA polymerase II-specific"/>
    <property type="evidence" value="ECO:0007669"/>
    <property type="project" value="TreeGrafter"/>
</dbReference>
<evidence type="ECO:0000256" key="8">
    <source>
        <dbReference type="PROSITE-ProRule" id="PRU00094"/>
    </source>
</evidence>
<reference evidence="11 12" key="2">
    <citation type="submission" date="2018-11" db="EMBL/GenBank/DDBJ databases">
        <authorList>
            <consortium name="Pathogen Informatics"/>
        </authorList>
    </citation>
    <scope>NUCLEOTIDE SEQUENCE [LARGE SCALE GENOMIC DNA]</scope>
</reference>
<keyword evidence="3 8" id="KW-0863">Zinc-finger</keyword>
<evidence type="ECO:0000256" key="4">
    <source>
        <dbReference type="ARBA" id="ARBA00022833"/>
    </source>
</evidence>
<evidence type="ECO:0000313" key="11">
    <source>
        <dbReference type="EMBL" id="VDL84203.1"/>
    </source>
</evidence>
<proteinExistence type="predicted"/>
<dbReference type="InterPro" id="IPR000679">
    <property type="entry name" value="Znf_GATA"/>
</dbReference>
<keyword evidence="7" id="KW-0539">Nucleus</keyword>
<comment type="subcellular location">
    <subcellularLocation>
        <location evidence="1">Nucleus</location>
    </subcellularLocation>
</comment>
<dbReference type="PROSITE" id="PS50114">
    <property type="entry name" value="GATA_ZN_FINGER_2"/>
    <property type="match status" value="1"/>
</dbReference>
<keyword evidence="12" id="KW-1185">Reference proteome</keyword>
<dbReference type="OMA" id="FTTPPDT"/>
<evidence type="ECO:0000313" key="13">
    <source>
        <dbReference type="WBParaSite" id="NBR_0002046501-mRNA-1"/>
    </source>
</evidence>
<dbReference type="PANTHER" id="PTHR10071:SF332">
    <property type="entry name" value="GATA TRANSCRIPTION FACTOR END-1"/>
    <property type="match status" value="1"/>
</dbReference>
<dbReference type="InterPro" id="IPR013088">
    <property type="entry name" value="Znf_NHR/GATA"/>
</dbReference>
<organism evidence="13">
    <name type="scientific">Nippostrongylus brasiliensis</name>
    <name type="common">Rat hookworm</name>
    <dbReference type="NCBI Taxonomy" id="27835"/>
    <lineage>
        <taxon>Eukaryota</taxon>
        <taxon>Metazoa</taxon>
        <taxon>Ecdysozoa</taxon>
        <taxon>Nematoda</taxon>
        <taxon>Chromadorea</taxon>
        <taxon>Rhabditida</taxon>
        <taxon>Rhabditina</taxon>
        <taxon>Rhabditomorpha</taxon>
        <taxon>Strongyloidea</taxon>
        <taxon>Heligmosomidae</taxon>
        <taxon>Nippostrongylus</taxon>
    </lineage>
</organism>
<evidence type="ECO:0000256" key="5">
    <source>
        <dbReference type="ARBA" id="ARBA00023015"/>
    </source>
</evidence>
<dbReference type="GO" id="GO:0008270">
    <property type="term" value="F:zinc ion binding"/>
    <property type="evidence" value="ECO:0007669"/>
    <property type="project" value="UniProtKB-KW"/>
</dbReference>
<feature type="region of interest" description="Disordered" evidence="9">
    <location>
        <begin position="158"/>
        <end position="180"/>
    </location>
</feature>
<feature type="domain" description="GATA-type" evidence="10">
    <location>
        <begin position="284"/>
        <end position="331"/>
    </location>
</feature>
<dbReference type="EMBL" id="UYSL01025168">
    <property type="protein sequence ID" value="VDL84203.1"/>
    <property type="molecule type" value="Genomic_DNA"/>
</dbReference>
<accession>A0A0N4YT93</accession>
<evidence type="ECO:0000256" key="3">
    <source>
        <dbReference type="ARBA" id="ARBA00022771"/>
    </source>
</evidence>
<dbReference type="FunFam" id="3.30.50.10:FF:000045">
    <property type="entry name" value="Transcription factor elt-7"/>
    <property type="match status" value="1"/>
</dbReference>
<dbReference type="GO" id="GO:0005634">
    <property type="term" value="C:nucleus"/>
    <property type="evidence" value="ECO:0007669"/>
    <property type="project" value="UniProtKB-SubCell"/>
</dbReference>
<dbReference type="GO" id="GO:0000978">
    <property type="term" value="F:RNA polymerase II cis-regulatory region sequence-specific DNA binding"/>
    <property type="evidence" value="ECO:0007669"/>
    <property type="project" value="TreeGrafter"/>
</dbReference>
<dbReference type="WBParaSite" id="NBR_0002046501-mRNA-1">
    <property type="protein sequence ID" value="NBR_0002046501-mRNA-1"/>
    <property type="gene ID" value="NBR_0002046501"/>
</dbReference>
<protein>
    <submittedName>
        <fullName evidence="13">GATA-type domain-containing protein</fullName>
    </submittedName>
</protein>
<evidence type="ECO:0000256" key="6">
    <source>
        <dbReference type="ARBA" id="ARBA00023163"/>
    </source>
</evidence>
<dbReference type="AlphaFoldDB" id="A0A0N4YT93"/>
<keyword evidence="6" id="KW-0804">Transcription</keyword>
<dbReference type="GO" id="GO:0045944">
    <property type="term" value="P:positive regulation of transcription by RNA polymerase II"/>
    <property type="evidence" value="ECO:0007669"/>
    <property type="project" value="TreeGrafter"/>
</dbReference>
<keyword evidence="5" id="KW-0805">Transcription regulation</keyword>
<name>A0A0N4YT93_NIPBR</name>
<evidence type="ECO:0000313" key="12">
    <source>
        <dbReference type="Proteomes" id="UP000271162"/>
    </source>
</evidence>
<evidence type="ECO:0000259" key="10">
    <source>
        <dbReference type="PROSITE" id="PS50114"/>
    </source>
</evidence>
<dbReference type="PRINTS" id="PR00619">
    <property type="entry name" value="GATAZNFINGER"/>
</dbReference>
<sequence>MAAQKAADRQRRSPDIRIYAMFMDAMPPFYYNDPCSSTSLIVPDTTTMCDTKFPVDIGFPHAATGLFHNIVLVLPSKRVVHTALLLTKLISVILSDGYDFHHADAEMDSLITTLSENPDYFDPTAFCAPPPGMSLHGSYADDYAVNVNPPVFSTEFYGTSPSNPTPVASPNPPSDTSGAGRFEEFSLATQLPVLNGYAAPYCVSEPTSAKYQSFDSYPPQYFFTTPPDTPPNLYPAAPMSAPSAPFTRQTTCSTTTDPTPTIRKLLQQKKKRISAVPCHLNSVCTTCQTRTTSLWRRNHLGEIECNACNLYFRKNNCKRPVTLRKDEIMKRKRKPRVETASPNGSVPAITTAVETKPHLFV</sequence>